<evidence type="ECO:0000313" key="1">
    <source>
        <dbReference type="EMBL" id="ASY63616.1"/>
    </source>
</evidence>
<reference evidence="1 2" key="1">
    <citation type="submission" date="2017-08" db="EMBL/GenBank/DDBJ databases">
        <title>Multipartite genome sequences of Sinorhizobium species nodulating soybeans.</title>
        <authorList>
            <person name="Tian C.F."/>
        </authorList>
    </citation>
    <scope>NUCLEOTIDE SEQUENCE [LARGE SCALE GENOMIC DNA]</scope>
    <source>
        <strain evidence="1 2">CCBAU 05684</strain>
    </source>
</reference>
<dbReference type="Proteomes" id="UP000217211">
    <property type="component" value="Chromosome"/>
</dbReference>
<dbReference type="eggNOG" id="ENOG5032XH1">
    <property type="taxonomic scope" value="Bacteria"/>
</dbReference>
<dbReference type="KEGG" id="esj:SJ05684_c21750"/>
<dbReference type="STRING" id="716928.GCA_000261485_00309"/>
<dbReference type="OrthoDB" id="8320317at2"/>
<dbReference type="RefSeq" id="WP_050979907.1">
    <property type="nucleotide sequence ID" value="NZ_AJQT01000008.1"/>
</dbReference>
<keyword evidence="2" id="KW-1185">Reference proteome</keyword>
<dbReference type="EMBL" id="CP023067">
    <property type="protein sequence ID" value="ASY63616.1"/>
    <property type="molecule type" value="Genomic_DNA"/>
</dbReference>
<dbReference type="AlphaFoldDB" id="A0A249PCR4"/>
<accession>A0A249PCR4</accession>
<sequence>MGPNSKKKNNDWLNGAIPVSDDEWLSQAVPVSEDEWNQIANSGPNADFADESEDAPPLIRAEVGALEKPEDRLKALRKHYPDAQYDPEDPDSNFVYTDEKGVVRRYNAPNWLPFSLGDWASIAPEGGETVGSILGAGGGAIGGGILGTAVAPGPGTAAGAVTGGIAGAGTGAVAGREVTQRGLNWIFGNEDTRTGKEQLIDAGQTFALGAIGEGVGPLLLKPAARAAKGYLIGGKAVDDVATVKGRVGDMRSIGIEPTPGMVSGSERHATLEHALKNTIPGEQIEARIKDAYSKTGDEFDRITSAMNNGNPAMSRAELGSALKEQAQAAKDAGFARSEQLYDDVTAKVTAKPPASNTAKYVTDLQTEKAALSNTGKRIHEKHIDRVIEEAAPLIEDAKNGVLDFQQLKEYRTYLGGLMSDPGIDKTLKSRLNGIYKAATADMEETALASGDDAAQAWRKANNQYRRLMDSETGYGKGGLAAKIVDPKTDTDAIHDLVFKNKAKGGNQIAAARRSILRAEGGKEAWDNVAGSVVERLGKKTLEGGETVFDTTTFLKNWKDEAFSKEAKDALFKGTKHQQFRDDLDKVARIAGNLQRYTKHDNHSNTAKHLTALGSLNPLSRQNIYATAIGSALSAGSLTAGVAVAGGKIAQSGGAHALKGYRADLLTSPEVVNWLANVPKAEMQRGGLKAHVKRLVDIRKSAPNRVAVAINEYLRDLRYDETDNNE</sequence>
<protein>
    <submittedName>
        <fullName evidence="1">Uncharacterized protein</fullName>
    </submittedName>
</protein>
<organism evidence="1 2">
    <name type="scientific">Sinorhizobium sojae CCBAU 05684</name>
    <dbReference type="NCBI Taxonomy" id="716928"/>
    <lineage>
        <taxon>Bacteria</taxon>
        <taxon>Pseudomonadati</taxon>
        <taxon>Pseudomonadota</taxon>
        <taxon>Alphaproteobacteria</taxon>
        <taxon>Hyphomicrobiales</taxon>
        <taxon>Rhizobiaceae</taxon>
        <taxon>Sinorhizobium/Ensifer group</taxon>
        <taxon>Sinorhizobium</taxon>
    </lineage>
</organism>
<name>A0A249PCR4_9HYPH</name>
<proteinExistence type="predicted"/>
<evidence type="ECO:0000313" key="2">
    <source>
        <dbReference type="Proteomes" id="UP000217211"/>
    </source>
</evidence>
<gene>
    <name evidence="1" type="ORF">SJ05684_c21750</name>
</gene>